<dbReference type="InterPro" id="IPR027372">
    <property type="entry name" value="Phytase-like_dom"/>
</dbReference>
<reference evidence="3" key="1">
    <citation type="submission" date="2017-09" db="EMBL/GenBank/DDBJ databases">
        <authorList>
            <person name="Varghese N."/>
            <person name="Submissions S."/>
        </authorList>
    </citation>
    <scope>NUCLEOTIDE SEQUENCE [LARGE SCALE GENOMIC DNA]</scope>
    <source>
        <strain evidence="3">CGMCC 1.12641</strain>
    </source>
</reference>
<dbReference type="PANTHER" id="PTHR37957">
    <property type="entry name" value="BLR7070 PROTEIN"/>
    <property type="match status" value="1"/>
</dbReference>
<dbReference type="AlphaFoldDB" id="A0A285X5L9"/>
<dbReference type="OrthoDB" id="9798539at2"/>
<dbReference type="RefSeq" id="WP_097056329.1">
    <property type="nucleotide sequence ID" value="NZ_OCMF01000002.1"/>
</dbReference>
<dbReference type="PROSITE" id="PS51257">
    <property type="entry name" value="PROKAR_LIPOPROTEIN"/>
    <property type="match status" value="1"/>
</dbReference>
<accession>A0A285X5L9</accession>
<keyword evidence="3" id="KW-1185">Reference proteome</keyword>
<feature type="domain" description="Phytase-like" evidence="1">
    <location>
        <begin position="48"/>
        <end position="347"/>
    </location>
</feature>
<evidence type="ECO:0000313" key="3">
    <source>
        <dbReference type="Proteomes" id="UP000219193"/>
    </source>
</evidence>
<name>A0A285X5L9_9FLAO</name>
<proteinExistence type="predicted"/>
<sequence>MKKSLLIIFIAVFTVGCKSTRVGRTANVEVQFLHDYNLPEDLEVKGTSVGGLSGIDHHEGKYYLVSDQPSNPRIYVAKLSIAEEKIDTIAINDVILLEKDSGALKDKHLDLESILFDAKSGEFLLTSEGNIKNGKDPMVFKVSEEGKYVESFAVPENLLAESIKKPRNNGTFEGLAASYDGKGVWVAMELPLETDGPKAKLYPTKSPVRITYFDKTTGKATKQFPYRLERIAKVPWLYFAVNGVTDLLEYAPDKFLVLERGFVAGHGQNGNTVRIFDVDASLATNTLDINNLRVSFNNPAKKTLLYDFKWAKDYLSQEIIDNIEGITFGPVLPNGNKSLILISDNNFNSMGKQLNQVILMEYTSKN</sequence>
<dbReference type="Proteomes" id="UP000219193">
    <property type="component" value="Unassembled WGS sequence"/>
</dbReference>
<evidence type="ECO:0000259" key="1">
    <source>
        <dbReference type="Pfam" id="PF13449"/>
    </source>
</evidence>
<dbReference type="EMBL" id="OCMF01000002">
    <property type="protein sequence ID" value="SOC80568.1"/>
    <property type="molecule type" value="Genomic_DNA"/>
</dbReference>
<dbReference type="SUPFAM" id="SSF63825">
    <property type="entry name" value="YWTD domain"/>
    <property type="match status" value="1"/>
</dbReference>
<gene>
    <name evidence="2" type="ORF">SAMN06296241_2121</name>
</gene>
<dbReference type="PANTHER" id="PTHR37957:SF1">
    <property type="entry name" value="PHYTASE-LIKE DOMAIN-CONTAINING PROTEIN"/>
    <property type="match status" value="1"/>
</dbReference>
<organism evidence="2 3">
    <name type="scientific">Salinimicrobium sediminis</name>
    <dbReference type="NCBI Taxonomy" id="1343891"/>
    <lineage>
        <taxon>Bacteria</taxon>
        <taxon>Pseudomonadati</taxon>
        <taxon>Bacteroidota</taxon>
        <taxon>Flavobacteriia</taxon>
        <taxon>Flavobacteriales</taxon>
        <taxon>Flavobacteriaceae</taxon>
        <taxon>Salinimicrobium</taxon>
    </lineage>
</organism>
<evidence type="ECO:0000313" key="2">
    <source>
        <dbReference type="EMBL" id="SOC80568.1"/>
    </source>
</evidence>
<protein>
    <submittedName>
        <fullName evidence="2">Uncharacterized conserved protein</fullName>
    </submittedName>
</protein>
<dbReference type="Pfam" id="PF13449">
    <property type="entry name" value="Phytase-like"/>
    <property type="match status" value="1"/>
</dbReference>